<dbReference type="GO" id="GO:0005737">
    <property type="term" value="C:cytoplasm"/>
    <property type="evidence" value="ECO:0007669"/>
    <property type="project" value="TreeGrafter"/>
</dbReference>
<feature type="active site" evidence="5">
    <location>
        <position position="255"/>
    </location>
</feature>
<dbReference type="PIRSF" id="PIRSF036492">
    <property type="entry name" value="ALDH"/>
    <property type="match status" value="1"/>
</dbReference>
<evidence type="ECO:0000313" key="9">
    <source>
        <dbReference type="EMBL" id="TMM46880.1"/>
    </source>
</evidence>
<evidence type="ECO:0000256" key="2">
    <source>
        <dbReference type="ARBA" id="ARBA00023002"/>
    </source>
</evidence>
<evidence type="ECO:0000256" key="5">
    <source>
        <dbReference type="PIRSR" id="PIRSR036492-1"/>
    </source>
</evidence>
<evidence type="ECO:0000256" key="6">
    <source>
        <dbReference type="PROSITE-ProRule" id="PRU10007"/>
    </source>
</evidence>
<dbReference type="CDD" id="cd07133">
    <property type="entry name" value="ALDH_CALDH_CalB"/>
    <property type="match status" value="1"/>
</dbReference>
<dbReference type="EMBL" id="SZVP01000002">
    <property type="protein sequence ID" value="TMM46880.1"/>
    <property type="molecule type" value="Genomic_DNA"/>
</dbReference>
<dbReference type="Gene3D" id="3.40.309.10">
    <property type="entry name" value="Aldehyde Dehydrogenase, Chain A, domain 2"/>
    <property type="match status" value="1"/>
</dbReference>
<dbReference type="Pfam" id="PF00171">
    <property type="entry name" value="Aldedh"/>
    <property type="match status" value="1"/>
</dbReference>
<reference evidence="9 10" key="1">
    <citation type="submission" date="2019-05" db="EMBL/GenBank/DDBJ databases">
        <title>Colwellia ponticola sp. nov., isolated from seawater.</title>
        <authorList>
            <person name="Yoon J.-H."/>
        </authorList>
    </citation>
    <scope>NUCLEOTIDE SEQUENCE [LARGE SCALE GENOMIC DNA]</scope>
    <source>
        <strain evidence="9 10">OISW-25</strain>
    </source>
</reference>
<evidence type="ECO:0000256" key="7">
    <source>
        <dbReference type="RuleBase" id="RU003345"/>
    </source>
</evidence>
<dbReference type="InterPro" id="IPR015590">
    <property type="entry name" value="Aldehyde_DH_dom"/>
</dbReference>
<accession>A0A8H2JQ47</accession>
<dbReference type="PANTHER" id="PTHR43570:SF20">
    <property type="entry name" value="ALDEHYDE DEHYDROGENASE ALDX-RELATED"/>
    <property type="match status" value="1"/>
</dbReference>
<evidence type="ECO:0000256" key="4">
    <source>
        <dbReference type="PIRNR" id="PIRNR036492"/>
    </source>
</evidence>
<evidence type="ECO:0000313" key="10">
    <source>
        <dbReference type="Proteomes" id="UP000307702"/>
    </source>
</evidence>
<evidence type="ECO:0000256" key="1">
    <source>
        <dbReference type="ARBA" id="ARBA00009986"/>
    </source>
</evidence>
<dbReference type="PROSITE" id="PS00687">
    <property type="entry name" value="ALDEHYDE_DEHYDR_GLU"/>
    <property type="match status" value="1"/>
</dbReference>
<keyword evidence="3" id="KW-0520">NAD</keyword>
<dbReference type="GO" id="GO:0004029">
    <property type="term" value="F:aldehyde dehydrogenase (NAD+) activity"/>
    <property type="evidence" value="ECO:0007669"/>
    <property type="project" value="TreeGrafter"/>
</dbReference>
<dbReference type="AlphaFoldDB" id="A0A8H2JQ47"/>
<dbReference type="GO" id="GO:0006081">
    <property type="term" value="P:aldehyde metabolic process"/>
    <property type="evidence" value="ECO:0007669"/>
    <property type="project" value="InterPro"/>
</dbReference>
<protein>
    <recommendedName>
        <fullName evidence="4">Aldehyde dehydrogenase</fullName>
    </recommendedName>
</protein>
<evidence type="ECO:0000256" key="3">
    <source>
        <dbReference type="ARBA" id="ARBA00023027"/>
    </source>
</evidence>
<dbReference type="InterPro" id="IPR016162">
    <property type="entry name" value="Ald_DH_N"/>
</dbReference>
<dbReference type="PANTHER" id="PTHR43570">
    <property type="entry name" value="ALDEHYDE DEHYDROGENASE"/>
    <property type="match status" value="1"/>
</dbReference>
<dbReference type="OrthoDB" id="9812625at2"/>
<organism evidence="9 10">
    <name type="scientific">Colwellia ponticola</name>
    <dbReference type="NCBI Taxonomy" id="2304625"/>
    <lineage>
        <taxon>Bacteria</taxon>
        <taxon>Pseudomonadati</taxon>
        <taxon>Pseudomonadota</taxon>
        <taxon>Gammaproteobacteria</taxon>
        <taxon>Alteromonadales</taxon>
        <taxon>Colwelliaceae</taxon>
        <taxon>Colwellia</taxon>
    </lineage>
</organism>
<sequence>MNTVTDIKNNEQSLTSILAQQKKEYRLSPAPSIHYRKEQLTALKKALLSHQDELVAALNKDYGQRAKQDSLLADILPCVMNINYTLKRLKKWSKPQRRHAGLLLSPAKVTVHYQPLGVIGIMVPWNFPIMLSIGPLIAALAAGNRAMIKLSEFTPATNAVISSMLGSIFDDKTVAVIEGEADVAATFSSLAFDHLVFTGSTNIGRHVMRAAANNLTPVTLELGGKSPVIIADDIPIDTAVERLLFGKCLNAGQICVAPDYIFCPQDKVDKFISAYQQQFTAMYPKHASNTDYANIINATQHKRLLAWLDDAIDKGASVVSASGEEINRQTRQMATQLITQVTDDMQLMQAEIFGPLLPIIPYKSLDKVVTYINDRPRPLALYIMSFDKNTQQLLLDKTHSGGVCINDTIMHVAADDAPFGGIGDSGMGHYHGKEGFLTFSKAKTVLSQGKINMGKLVQPPYNTFMQKLLFKIFMR</sequence>
<comment type="caution">
    <text evidence="9">The sequence shown here is derived from an EMBL/GenBank/DDBJ whole genome shotgun (WGS) entry which is preliminary data.</text>
</comment>
<dbReference type="RefSeq" id="WP_138620641.1">
    <property type="nucleotide sequence ID" value="NZ_SZVP01000002.1"/>
</dbReference>
<comment type="similarity">
    <text evidence="1 4 7">Belongs to the aldehyde dehydrogenase family.</text>
</comment>
<dbReference type="InterPro" id="IPR016161">
    <property type="entry name" value="Ald_DH/histidinol_DH"/>
</dbReference>
<feature type="active site" evidence="5 6">
    <location>
        <position position="221"/>
    </location>
</feature>
<feature type="domain" description="Aldehyde dehydrogenase" evidence="8">
    <location>
        <begin position="28"/>
        <end position="445"/>
    </location>
</feature>
<gene>
    <name evidence="9" type="ORF">FCS21_03655</name>
</gene>
<dbReference type="InterPro" id="IPR012394">
    <property type="entry name" value="Aldehyde_DH_NAD(P)"/>
</dbReference>
<dbReference type="Proteomes" id="UP000307702">
    <property type="component" value="Unassembled WGS sequence"/>
</dbReference>
<name>A0A8H2JQ47_9GAMM</name>
<dbReference type="Gene3D" id="3.40.605.10">
    <property type="entry name" value="Aldehyde Dehydrogenase, Chain A, domain 1"/>
    <property type="match status" value="1"/>
</dbReference>
<evidence type="ECO:0000259" key="8">
    <source>
        <dbReference type="Pfam" id="PF00171"/>
    </source>
</evidence>
<keyword evidence="10" id="KW-1185">Reference proteome</keyword>
<dbReference type="FunFam" id="3.40.309.10:FF:000003">
    <property type="entry name" value="Aldehyde dehydrogenase"/>
    <property type="match status" value="1"/>
</dbReference>
<dbReference type="InterPro" id="IPR029510">
    <property type="entry name" value="Ald_DH_CS_GLU"/>
</dbReference>
<dbReference type="InterPro" id="IPR016163">
    <property type="entry name" value="Ald_DH_C"/>
</dbReference>
<proteinExistence type="inferred from homology"/>
<dbReference type="SUPFAM" id="SSF53720">
    <property type="entry name" value="ALDH-like"/>
    <property type="match status" value="1"/>
</dbReference>
<keyword evidence="2 4" id="KW-0560">Oxidoreductase</keyword>